<dbReference type="InterPro" id="IPR040385">
    <property type="entry name" value="RABL6"/>
</dbReference>
<dbReference type="OrthoDB" id="207081at2759"/>
<evidence type="ECO:0000313" key="4">
    <source>
        <dbReference type="Proteomes" id="UP000006672"/>
    </source>
</evidence>
<dbReference type="SMART" id="SM00175">
    <property type="entry name" value="RAB"/>
    <property type="match status" value="1"/>
</dbReference>
<dbReference type="EMBL" id="CAAKNF010000196">
    <property type="protein sequence ID" value="VIO88145.1"/>
    <property type="molecule type" value="Genomic_DNA"/>
</dbReference>
<evidence type="ECO:0000313" key="3">
    <source>
        <dbReference type="EMBL" id="VIO88145.1"/>
    </source>
</evidence>
<dbReference type="GO" id="GO:0005525">
    <property type="term" value="F:GTP binding"/>
    <property type="evidence" value="ECO:0007669"/>
    <property type="project" value="InterPro"/>
</dbReference>
<keyword evidence="4" id="KW-1185">Reference proteome</keyword>
<dbReference type="SUPFAM" id="SSF52540">
    <property type="entry name" value="P-loop containing nucleoside triphosphate hydrolases"/>
    <property type="match status" value="1"/>
</dbReference>
<dbReference type="InterPro" id="IPR001806">
    <property type="entry name" value="Small_GTPase"/>
</dbReference>
<gene>
    <name evidence="2 5" type="primary">Bm3207</name>
    <name evidence="3" type="ORF">BM_BM3207</name>
    <name evidence="2" type="ORF">BM_Bm3207</name>
</gene>
<dbReference type="GO" id="GO:0005829">
    <property type="term" value="C:cytosol"/>
    <property type="evidence" value="ECO:0007669"/>
    <property type="project" value="TreeGrafter"/>
</dbReference>
<feature type="compositionally biased region" description="Basic and acidic residues" evidence="1">
    <location>
        <begin position="565"/>
        <end position="576"/>
    </location>
</feature>
<dbReference type="InterPro" id="IPR027417">
    <property type="entry name" value="P-loop_NTPase"/>
</dbReference>
<feature type="region of interest" description="Disordered" evidence="1">
    <location>
        <begin position="1"/>
        <end position="23"/>
    </location>
</feature>
<reference evidence="5" key="4">
    <citation type="submission" date="2019-12" db="UniProtKB">
        <authorList>
            <consortium name="WormBaseParasite"/>
        </authorList>
    </citation>
    <scope>IDENTIFICATION</scope>
</reference>
<feature type="region of interest" description="Disordered" evidence="1">
    <location>
        <begin position="565"/>
        <end position="621"/>
    </location>
</feature>
<dbReference type="PRINTS" id="PR00449">
    <property type="entry name" value="RASTRNSFRMNG"/>
</dbReference>
<dbReference type="AlphaFoldDB" id="A0A1P6BXR6"/>
<dbReference type="WBParaSite" id="Bm3207a.1">
    <property type="protein sequence ID" value="Bm3207a.1"/>
    <property type="gene ID" value="WBGene00223468"/>
</dbReference>
<name>A0A1P6BXR6_BRUMA</name>
<feature type="compositionally biased region" description="Basic and acidic residues" evidence="1">
    <location>
        <begin position="14"/>
        <end position="23"/>
    </location>
</feature>
<feature type="compositionally biased region" description="Basic and acidic residues" evidence="1">
    <location>
        <begin position="587"/>
        <end position="598"/>
    </location>
</feature>
<accession>A0A1P6BXR6</accession>
<dbReference type="PANTHER" id="PTHR14932">
    <property type="entry name" value="RAS GTPASE-RELATED"/>
    <property type="match status" value="1"/>
</dbReference>
<proteinExistence type="predicted"/>
<dbReference type="Pfam" id="PF00071">
    <property type="entry name" value="Ras"/>
    <property type="match status" value="1"/>
</dbReference>
<dbReference type="RefSeq" id="XP_042930647.1">
    <property type="nucleotide sequence ID" value="XM_043074713.1"/>
</dbReference>
<evidence type="ECO:0000256" key="1">
    <source>
        <dbReference type="SAM" id="MobiDB-lite"/>
    </source>
</evidence>
<dbReference type="GeneID" id="6098942"/>
<dbReference type="GO" id="GO:0005634">
    <property type="term" value="C:nucleus"/>
    <property type="evidence" value="ECO:0007669"/>
    <property type="project" value="TreeGrafter"/>
</dbReference>
<dbReference type="PANTHER" id="PTHR14932:SF1">
    <property type="entry name" value="RAB-LIKE PROTEIN 6"/>
    <property type="match status" value="1"/>
</dbReference>
<dbReference type="EMBL" id="LN856223">
    <property type="protein sequence ID" value="CDQ04868.1"/>
    <property type="molecule type" value="Genomic_DNA"/>
</dbReference>
<dbReference type="GO" id="GO:0003924">
    <property type="term" value="F:GTPase activity"/>
    <property type="evidence" value="ECO:0007669"/>
    <property type="project" value="InterPro"/>
</dbReference>
<organism evidence="2">
    <name type="scientific">Brugia malayi</name>
    <name type="common">Filarial nematode worm</name>
    <dbReference type="NCBI Taxonomy" id="6279"/>
    <lineage>
        <taxon>Eukaryota</taxon>
        <taxon>Metazoa</taxon>
        <taxon>Ecdysozoa</taxon>
        <taxon>Nematoda</taxon>
        <taxon>Chromadorea</taxon>
        <taxon>Rhabditida</taxon>
        <taxon>Spirurina</taxon>
        <taxon>Spiruromorpha</taxon>
        <taxon>Filarioidea</taxon>
        <taxon>Onchocercidae</taxon>
        <taxon>Brugia</taxon>
    </lineage>
</organism>
<dbReference type="STRING" id="6279.A0A1P6BXR6"/>
<dbReference type="FunCoup" id="A0A1P6BXR6">
    <property type="interactions" value="130"/>
</dbReference>
<reference evidence="2 4" key="1">
    <citation type="journal article" date="2007" name="Science">
        <title>Draft genome of the filarial nematode parasite Brugia malayi.</title>
        <authorList>
            <person name="Ghedin E."/>
            <person name="Wang S."/>
            <person name="Spiro D."/>
            <person name="Caler E."/>
            <person name="Zhao Q."/>
            <person name="Crabtree J."/>
            <person name="Allen J.E."/>
            <person name="Delcher A.L."/>
            <person name="Guiliano D.B."/>
            <person name="Miranda-Saavedra D."/>
            <person name="Angiuoli S.V."/>
            <person name="Creasy T."/>
            <person name="Amedeo P."/>
            <person name="Haas B."/>
            <person name="El-Sayed N.M."/>
            <person name="Wortman J.R."/>
            <person name="Feldblyum T."/>
            <person name="Tallon L."/>
            <person name="Schatz M."/>
            <person name="Shumway M."/>
            <person name="Koo H."/>
            <person name="Salzberg S.L."/>
            <person name="Schobel S."/>
            <person name="Pertea M."/>
            <person name="Pop M."/>
            <person name="White O."/>
            <person name="Barton G.J."/>
            <person name="Carlow C.K."/>
            <person name="Crawford M.J."/>
            <person name="Daub J."/>
            <person name="Dimmic M.W."/>
            <person name="Estes C.F."/>
            <person name="Foster J.M."/>
            <person name="Ganatra M."/>
            <person name="Gregory W.F."/>
            <person name="Johnson N.M."/>
            <person name="Jin J."/>
            <person name="Komuniecki R."/>
            <person name="Korf I."/>
            <person name="Kumar S."/>
            <person name="Laney S."/>
            <person name="Li B.W."/>
            <person name="Li W."/>
            <person name="Lindblom T.H."/>
            <person name="Lustigman S."/>
            <person name="Ma D."/>
            <person name="Maina C.V."/>
            <person name="Martin D.M."/>
            <person name="McCarter J.P."/>
            <person name="McReynolds L."/>
            <person name="Mitreva M."/>
            <person name="Nutman T.B."/>
            <person name="Parkinson J."/>
            <person name="Peregrin-Alvarez J.M."/>
            <person name="Poole C."/>
            <person name="Ren Q."/>
            <person name="Saunders L."/>
            <person name="Sluder A.E."/>
            <person name="Smith K."/>
            <person name="Stanke M."/>
            <person name="Unnasch T.R."/>
            <person name="Ware J."/>
            <person name="Wei A.D."/>
            <person name="Weil G."/>
            <person name="Williams D.J."/>
            <person name="Zhang Y."/>
            <person name="Williams S.A."/>
            <person name="Fraser-Liggett C."/>
            <person name="Slatko B."/>
            <person name="Blaxter M.L."/>
            <person name="Scott A.L."/>
        </authorList>
    </citation>
    <scope>NUCLEOTIDE SEQUENCE</scope>
    <source>
        <strain evidence="2 4">FR3</strain>
    </source>
</reference>
<dbReference type="PROSITE" id="PS51419">
    <property type="entry name" value="RAB"/>
    <property type="match status" value="1"/>
</dbReference>
<sequence length="621" mass="70956">MISALKKKFSGVDSGDRHGGNELERMPHGIAALDLELQRKYAKGVQYNMKIIIRGDRNVGKTSLWRRLQGLPFLDDYAPTNEIQVASIQWNYRTTDDVVKVDVWDVVDQSTKKRVKPDGLKLKNMESKFIEVACDAQFVDVYKGANGVILMFDITKNWTWDYVTRELDSVPSNIPVLIIGNRRDMGHHRQVSEDICRLFVETYKRKECPNGSQASEIRFMQCSMRNSFGLRFLYLFFNIPFLYLQRETLIGQLETNRRDIELSFDELDMYEETQDANYDRFMENMTTRRRLAAEKVAPVSISDRVRSGLPFGEGHPIPFAEPYCQPFVHSSSNIATHSPNVASPSFIRRHSANSTDYSITSITTSSLQVDNSEQLINKSAPIMDVLSNHLVNSDEEVNNMVTTYEEDVSSEDELEVEKTNITQKQRMTLNSSRLQLSDESKNEPQTPMAYKVPIVNLTESVTDNDKMEAFGNKMDSEFWNNDLDAWLNDIEDNENNTELIYREPDDSGPNPLVASIPADSESEDEIGHYPFICTKTDHLGIRKDNTNESKARTVNEFVDMEAKSKTKSSLRKELSSKKSNKFTHNKGKFDRGSDRKTAEMLSTGDFLDRESTVDPNGYDPL</sequence>
<reference evidence="2" key="2">
    <citation type="submission" date="2012-12" db="EMBL/GenBank/DDBJ databases">
        <authorList>
            <consortium name="WormBase Consortium"/>
            <person name="Ghedin E."/>
            <person name="Paulini M."/>
        </authorList>
    </citation>
    <scope>NUCLEOTIDE SEQUENCE</scope>
    <source>
        <strain evidence="2">FR3</strain>
    </source>
</reference>
<dbReference type="Gene3D" id="3.40.50.300">
    <property type="entry name" value="P-loop containing nucleotide triphosphate hydrolases"/>
    <property type="match status" value="1"/>
</dbReference>
<reference evidence="3" key="3">
    <citation type="submission" date="2019-04" db="EMBL/GenBank/DDBJ databases">
        <authorList>
            <person name="Howe K."/>
            <person name="Paulini M."/>
            <person name="Williams G."/>
        </authorList>
    </citation>
    <scope>NUCLEOTIDE SEQUENCE [LARGE SCALE GENOMIC DNA]</scope>
    <source>
        <strain evidence="3">FR3</strain>
    </source>
</reference>
<evidence type="ECO:0000313" key="5">
    <source>
        <dbReference type="WBParaSite" id="Bm3207a.1"/>
    </source>
</evidence>
<evidence type="ECO:0000313" key="2">
    <source>
        <dbReference type="EMBL" id="CDQ04868.1"/>
    </source>
</evidence>
<accession>A0A4E9EVV1</accession>
<protein>
    <submittedName>
        <fullName evidence="2">Bm3207, isoform c</fullName>
    </submittedName>
    <submittedName>
        <fullName evidence="5">Rab-like protein 6</fullName>
    </submittedName>
</protein>
<dbReference type="Proteomes" id="UP000006672">
    <property type="component" value="Unassembled WGS sequence"/>
</dbReference>
<dbReference type="KEGG" id="bmy:BM_BM3207"/>
<dbReference type="CTD" id="6098942"/>
<dbReference type="Pfam" id="PF08477">
    <property type="entry name" value="Roc"/>
    <property type="match status" value="1"/>
</dbReference>